<comment type="similarity">
    <text evidence="2">Belongs to the complex I subunit 4L family.</text>
</comment>
<reference evidence="12" key="1">
    <citation type="submission" date="2016-05" db="EMBL/GenBank/DDBJ databases">
        <title>Smart mitochondrial genome of Oniscidea (terrestrial crustacea).</title>
        <authorList>
            <person name="Marcade I."/>
            <person name="Quevarec L."/>
            <person name="Badawi M."/>
            <person name="Delaunay C."/>
            <person name="Lesobre J."/>
        </authorList>
    </citation>
    <scope>NUCLEOTIDE SEQUENCE</scope>
</reference>
<evidence type="ECO:0000256" key="9">
    <source>
        <dbReference type="ARBA" id="ARBA00031586"/>
    </source>
</evidence>
<feature type="transmembrane region" description="Helical" evidence="11">
    <location>
        <begin position="63"/>
        <end position="88"/>
    </location>
</feature>
<accession>A0A1P8DKJ2</accession>
<feature type="transmembrane region" description="Helical" evidence="11">
    <location>
        <begin position="12"/>
        <end position="30"/>
    </location>
</feature>
<protein>
    <recommendedName>
        <fullName evidence="3">NADH-ubiquinone oxidoreductase chain 4L</fullName>
    </recommendedName>
    <alternativeName>
        <fullName evidence="9">NADH dehydrogenase subunit 4L</fullName>
    </alternativeName>
</protein>
<dbReference type="GO" id="GO:0016020">
    <property type="term" value="C:membrane"/>
    <property type="evidence" value="ECO:0007669"/>
    <property type="project" value="UniProtKB-SubCell"/>
</dbReference>
<gene>
    <name evidence="12" type="primary">nad4L</name>
</gene>
<keyword evidence="7" id="KW-0520">NAD</keyword>
<sequence>MLKFTFMNSIQMSVPMFMFFMALIVFFLVFKHVLSSLISLEFMALAMFSMLTFHSMFIGKEMFMSFFFVSITVCEAALGLSMVILLACKKGNDLFSNY</sequence>
<evidence type="ECO:0000256" key="5">
    <source>
        <dbReference type="ARBA" id="ARBA00022967"/>
    </source>
</evidence>
<dbReference type="Gene3D" id="1.10.287.3510">
    <property type="match status" value="1"/>
</dbReference>
<evidence type="ECO:0000256" key="7">
    <source>
        <dbReference type="ARBA" id="ARBA00023027"/>
    </source>
</evidence>
<evidence type="ECO:0000313" key="12">
    <source>
        <dbReference type="EMBL" id="APU89565.1"/>
    </source>
</evidence>
<evidence type="ECO:0000256" key="11">
    <source>
        <dbReference type="SAM" id="Phobius"/>
    </source>
</evidence>
<keyword evidence="4 11" id="KW-0812">Transmembrane</keyword>
<dbReference type="InterPro" id="IPR039428">
    <property type="entry name" value="NUOK/Mnh_C1-like"/>
</dbReference>
<evidence type="ECO:0000256" key="2">
    <source>
        <dbReference type="ARBA" id="ARBA00010519"/>
    </source>
</evidence>
<evidence type="ECO:0000256" key="6">
    <source>
        <dbReference type="ARBA" id="ARBA00022989"/>
    </source>
</evidence>
<evidence type="ECO:0000256" key="8">
    <source>
        <dbReference type="ARBA" id="ARBA00023136"/>
    </source>
</evidence>
<keyword evidence="6 11" id="KW-1133">Transmembrane helix</keyword>
<evidence type="ECO:0000256" key="10">
    <source>
        <dbReference type="ARBA" id="ARBA00049551"/>
    </source>
</evidence>
<name>A0A1P8DKJ2_9CRUS</name>
<dbReference type="AlphaFoldDB" id="A0A1P8DKJ2"/>
<evidence type="ECO:0000256" key="3">
    <source>
        <dbReference type="ARBA" id="ARBA00016612"/>
    </source>
</evidence>
<evidence type="ECO:0000256" key="1">
    <source>
        <dbReference type="ARBA" id="ARBA00004141"/>
    </source>
</evidence>
<dbReference type="GO" id="GO:0008137">
    <property type="term" value="F:NADH dehydrogenase (ubiquinone) activity"/>
    <property type="evidence" value="ECO:0007669"/>
    <property type="project" value="UniProtKB-EC"/>
</dbReference>
<feature type="transmembrane region" description="Helical" evidence="11">
    <location>
        <begin position="37"/>
        <end position="57"/>
    </location>
</feature>
<comment type="subcellular location">
    <subcellularLocation>
        <location evidence="1">Membrane</location>
        <topology evidence="1">Multi-pass membrane protein</topology>
    </subcellularLocation>
</comment>
<evidence type="ECO:0000256" key="4">
    <source>
        <dbReference type="ARBA" id="ARBA00022692"/>
    </source>
</evidence>
<comment type="catalytic activity">
    <reaction evidence="10">
        <text>a ubiquinone + NADH + 5 H(+)(in) = a ubiquinol + NAD(+) + 4 H(+)(out)</text>
        <dbReference type="Rhea" id="RHEA:29091"/>
        <dbReference type="Rhea" id="RHEA-COMP:9565"/>
        <dbReference type="Rhea" id="RHEA-COMP:9566"/>
        <dbReference type="ChEBI" id="CHEBI:15378"/>
        <dbReference type="ChEBI" id="CHEBI:16389"/>
        <dbReference type="ChEBI" id="CHEBI:17976"/>
        <dbReference type="ChEBI" id="CHEBI:57540"/>
        <dbReference type="ChEBI" id="CHEBI:57945"/>
        <dbReference type="EC" id="7.1.1.2"/>
    </reaction>
</comment>
<dbReference type="Pfam" id="PF00420">
    <property type="entry name" value="Oxidored_q2"/>
    <property type="match status" value="1"/>
</dbReference>
<keyword evidence="12" id="KW-0496">Mitochondrion</keyword>
<keyword evidence="8 11" id="KW-0472">Membrane</keyword>
<dbReference type="EMBL" id="KX289585">
    <property type="protein sequence ID" value="APU89565.1"/>
    <property type="molecule type" value="Genomic_DNA"/>
</dbReference>
<geneLocation type="mitochondrion" evidence="12"/>
<organism evidence="12">
    <name type="scientific">Armadillidium album</name>
    <dbReference type="NCBI Taxonomy" id="96802"/>
    <lineage>
        <taxon>Eukaryota</taxon>
        <taxon>Metazoa</taxon>
        <taxon>Ecdysozoa</taxon>
        <taxon>Arthropoda</taxon>
        <taxon>Crustacea</taxon>
        <taxon>Multicrustacea</taxon>
        <taxon>Malacostraca</taxon>
        <taxon>Eumalacostraca</taxon>
        <taxon>Peracarida</taxon>
        <taxon>Isopoda</taxon>
        <taxon>Oniscidea</taxon>
        <taxon>Crinocheta</taxon>
        <taxon>Armadillidiidae</taxon>
        <taxon>Armadillidium</taxon>
    </lineage>
</organism>
<keyword evidence="5" id="KW-1278">Translocase</keyword>
<proteinExistence type="inferred from homology"/>